<name>A0A2J6TLQ8_9HELO</name>
<proteinExistence type="predicted"/>
<evidence type="ECO:0000256" key="1">
    <source>
        <dbReference type="SAM" id="Coils"/>
    </source>
</evidence>
<feature type="coiled-coil region" evidence="1">
    <location>
        <begin position="173"/>
        <end position="207"/>
    </location>
</feature>
<evidence type="ECO:0000256" key="2">
    <source>
        <dbReference type="SAM" id="MobiDB-lite"/>
    </source>
</evidence>
<dbReference type="STRING" id="1095630.A0A2J6TLQ8"/>
<sequence length="573" mass="65838">MANGRPRSNSTRTRQRQQQTVKILRLSWPQFSSSGGKADSGAVDIEKDIAGRVFVVEEGSLEELKQESSPDITRVDGYAGTSFFLDNEFSRMVDSPARSWSGSASNEKTPRIEPADASRPPPSPQLLTKDTGRQDSAYESIRGNHDENPKIGPDIQSRNIRARERVEILRGRVLRSRRDINEKREEVQTLREKFRDATDKLMRFLNEFMVQESDRNRAALIPYYEQVRASQDQLGPAEDDYDILEIRLIREEAELEQEETRFYTSNNIVLRLHPDDKLDEQLTPLIKPYEPEDVEYENLDLENELVKEYLALVAEADHLGGELDSLEDEQYRLSQDLSLRMRYKIPITEQTSTFLFEFPQAHKQLLQQLHDVEDKLYDLRDRCIAEHLFAESEHLYVPHNALVEEINESMNDARDRRSLRTAALHHNIATHLQDTDFADKKDYVNSWLLDWIQDSSLDALRLKDIIYSQYPQDGRQLQDDDWSELALDFWNRDEPGKSAIQKNVLSTMDVLGTGTSGYDLSLMVDLGGSEAASYTAQRMSSGMRQEEVSSDVGLVIRMGPPLPQQGRPRRSSL</sequence>
<keyword evidence="4" id="KW-1185">Reference proteome</keyword>
<dbReference type="Proteomes" id="UP000235371">
    <property type="component" value="Unassembled WGS sequence"/>
</dbReference>
<protein>
    <submittedName>
        <fullName evidence="3">Uncharacterized protein</fullName>
    </submittedName>
</protein>
<reference evidence="3 4" key="1">
    <citation type="submission" date="2016-04" db="EMBL/GenBank/DDBJ databases">
        <title>A degradative enzymes factory behind the ericoid mycorrhizal symbiosis.</title>
        <authorList>
            <consortium name="DOE Joint Genome Institute"/>
            <person name="Martino E."/>
            <person name="Morin E."/>
            <person name="Grelet G."/>
            <person name="Kuo A."/>
            <person name="Kohler A."/>
            <person name="Daghino S."/>
            <person name="Barry K."/>
            <person name="Choi C."/>
            <person name="Cichocki N."/>
            <person name="Clum A."/>
            <person name="Copeland A."/>
            <person name="Hainaut M."/>
            <person name="Haridas S."/>
            <person name="Labutti K."/>
            <person name="Lindquist E."/>
            <person name="Lipzen A."/>
            <person name="Khouja H.-R."/>
            <person name="Murat C."/>
            <person name="Ohm R."/>
            <person name="Olson A."/>
            <person name="Spatafora J."/>
            <person name="Veneault-Fourrey C."/>
            <person name="Henrissat B."/>
            <person name="Grigoriev I."/>
            <person name="Martin F."/>
            <person name="Perotto S."/>
        </authorList>
    </citation>
    <scope>NUCLEOTIDE SEQUENCE [LARGE SCALE GENOMIC DNA]</scope>
    <source>
        <strain evidence="3 4">E</strain>
    </source>
</reference>
<dbReference type="GeneID" id="36587666"/>
<dbReference type="OrthoDB" id="3553547at2759"/>
<evidence type="ECO:0000313" key="4">
    <source>
        <dbReference type="Proteomes" id="UP000235371"/>
    </source>
</evidence>
<accession>A0A2J6TLQ8</accession>
<feature type="compositionally biased region" description="Polar residues" evidence="2">
    <location>
        <begin position="98"/>
        <end position="107"/>
    </location>
</feature>
<keyword evidence="1" id="KW-0175">Coiled coil</keyword>
<dbReference type="AlphaFoldDB" id="A0A2J6TLQ8"/>
<dbReference type="RefSeq" id="XP_024740822.1">
    <property type="nucleotide sequence ID" value="XM_024879589.1"/>
</dbReference>
<evidence type="ECO:0000313" key="3">
    <source>
        <dbReference type="EMBL" id="PMD63918.1"/>
    </source>
</evidence>
<dbReference type="EMBL" id="KZ613777">
    <property type="protein sequence ID" value="PMD63918.1"/>
    <property type="molecule type" value="Genomic_DNA"/>
</dbReference>
<feature type="region of interest" description="Disordered" evidence="2">
    <location>
        <begin position="95"/>
        <end position="133"/>
    </location>
</feature>
<organism evidence="3 4">
    <name type="scientific">Hyaloscypha bicolor E</name>
    <dbReference type="NCBI Taxonomy" id="1095630"/>
    <lineage>
        <taxon>Eukaryota</taxon>
        <taxon>Fungi</taxon>
        <taxon>Dikarya</taxon>
        <taxon>Ascomycota</taxon>
        <taxon>Pezizomycotina</taxon>
        <taxon>Leotiomycetes</taxon>
        <taxon>Helotiales</taxon>
        <taxon>Hyaloscyphaceae</taxon>
        <taxon>Hyaloscypha</taxon>
        <taxon>Hyaloscypha bicolor</taxon>
    </lineage>
</organism>
<gene>
    <name evidence="3" type="ORF">K444DRAFT_609505</name>
</gene>
<dbReference type="InParanoid" id="A0A2J6TLQ8"/>